<feature type="domain" description="Prolyl 4-hydroxylase alpha subunit" evidence="7">
    <location>
        <begin position="103"/>
        <end position="309"/>
    </location>
</feature>
<proteinExistence type="predicted"/>
<evidence type="ECO:0000256" key="2">
    <source>
        <dbReference type="ARBA" id="ARBA00022723"/>
    </source>
</evidence>
<evidence type="ECO:0000256" key="3">
    <source>
        <dbReference type="ARBA" id="ARBA00022964"/>
    </source>
</evidence>
<dbReference type="GO" id="GO:0005506">
    <property type="term" value="F:iron ion binding"/>
    <property type="evidence" value="ECO:0007669"/>
    <property type="project" value="InterPro"/>
</dbReference>
<keyword evidence="6" id="KW-1133">Transmembrane helix</keyword>
<dbReference type="GO" id="GO:0004656">
    <property type="term" value="F:procollagen-proline 4-dioxygenase activity"/>
    <property type="evidence" value="ECO:0007669"/>
    <property type="project" value="TreeGrafter"/>
</dbReference>
<dbReference type="GO" id="GO:0005783">
    <property type="term" value="C:endoplasmic reticulum"/>
    <property type="evidence" value="ECO:0007669"/>
    <property type="project" value="TreeGrafter"/>
</dbReference>
<protein>
    <recommendedName>
        <fullName evidence="7">Prolyl 4-hydroxylase alpha subunit domain-containing protein</fullName>
    </recommendedName>
</protein>
<keyword evidence="4" id="KW-0560">Oxidoreductase</keyword>
<dbReference type="InterPro" id="IPR045054">
    <property type="entry name" value="P4HA-like"/>
</dbReference>
<keyword evidence="2" id="KW-0479">Metal-binding</keyword>
<evidence type="ECO:0000256" key="1">
    <source>
        <dbReference type="ARBA" id="ARBA00001961"/>
    </source>
</evidence>
<reference evidence="8" key="1">
    <citation type="journal article" date="2021" name="Nat. Commun.">
        <title>Genetic determinants of endophytism in the Arabidopsis root mycobiome.</title>
        <authorList>
            <person name="Mesny F."/>
            <person name="Miyauchi S."/>
            <person name="Thiergart T."/>
            <person name="Pickel B."/>
            <person name="Atanasova L."/>
            <person name="Karlsson M."/>
            <person name="Huettel B."/>
            <person name="Barry K.W."/>
            <person name="Haridas S."/>
            <person name="Chen C."/>
            <person name="Bauer D."/>
            <person name="Andreopoulos W."/>
            <person name="Pangilinan J."/>
            <person name="LaButti K."/>
            <person name="Riley R."/>
            <person name="Lipzen A."/>
            <person name="Clum A."/>
            <person name="Drula E."/>
            <person name="Henrissat B."/>
            <person name="Kohler A."/>
            <person name="Grigoriev I.V."/>
            <person name="Martin F.M."/>
            <person name="Hacquard S."/>
        </authorList>
    </citation>
    <scope>NUCLEOTIDE SEQUENCE</scope>
    <source>
        <strain evidence="8">MPI-SDFR-AT-0073</strain>
    </source>
</reference>
<keyword evidence="6" id="KW-0812">Transmembrane</keyword>
<dbReference type="PANTHER" id="PTHR10869:SF246">
    <property type="entry name" value="TRANSMEMBRANE PROLYL 4-HYDROXYLASE"/>
    <property type="match status" value="1"/>
</dbReference>
<dbReference type="InterPro" id="IPR044862">
    <property type="entry name" value="Pro_4_hyd_alph_FE2OG_OXY"/>
</dbReference>
<dbReference type="Gene3D" id="2.60.120.620">
    <property type="entry name" value="q2cbj1_9rhob like domain"/>
    <property type="match status" value="1"/>
</dbReference>
<evidence type="ECO:0000259" key="7">
    <source>
        <dbReference type="SMART" id="SM00702"/>
    </source>
</evidence>
<dbReference type="AlphaFoldDB" id="A0A9P8UU03"/>
<evidence type="ECO:0000313" key="9">
    <source>
        <dbReference type="Proteomes" id="UP000758603"/>
    </source>
</evidence>
<gene>
    <name evidence="8" type="ORF">BKA67DRAFT_556863</name>
</gene>
<dbReference type="Pfam" id="PF13640">
    <property type="entry name" value="2OG-FeII_Oxy_3"/>
    <property type="match status" value="1"/>
</dbReference>
<feature type="transmembrane region" description="Helical" evidence="6">
    <location>
        <begin position="47"/>
        <end position="66"/>
    </location>
</feature>
<dbReference type="GO" id="GO:0031418">
    <property type="term" value="F:L-ascorbic acid binding"/>
    <property type="evidence" value="ECO:0007669"/>
    <property type="project" value="InterPro"/>
</dbReference>
<evidence type="ECO:0000256" key="6">
    <source>
        <dbReference type="SAM" id="Phobius"/>
    </source>
</evidence>
<organism evidence="8 9">
    <name type="scientific">Truncatella angustata</name>
    <dbReference type="NCBI Taxonomy" id="152316"/>
    <lineage>
        <taxon>Eukaryota</taxon>
        <taxon>Fungi</taxon>
        <taxon>Dikarya</taxon>
        <taxon>Ascomycota</taxon>
        <taxon>Pezizomycotina</taxon>
        <taxon>Sordariomycetes</taxon>
        <taxon>Xylariomycetidae</taxon>
        <taxon>Amphisphaeriales</taxon>
        <taxon>Sporocadaceae</taxon>
        <taxon>Truncatella</taxon>
    </lineage>
</organism>
<sequence>MQSLLPPTTTRSKIALHGRSKHQASKMAAPESIQKTWYSRFSKESKWLVYLLSVVVLSIALSVFRATDQLLYTKRAWKGNSSLSMAGYECLHSYSIELLSMDPMMIYINGFIQDIEIDHLVNTYSNSFRASRVLRTSLESSVDPDERKSESAEVPLEDPVSQCVIERTKLLLGNVQHEEVEALQLLRYDAGGQFRLHYDWFPFVANKRNISETAPDRDFQRLATIFVYLSDDCVGGHTYFPCLPGVSEQADGEKFSRTDTGKGLLVNPKKGNAVFWNNMHANGSGDSRVFHAGLPLESGVKLGINIFTTYFLDSPLIG</sequence>
<evidence type="ECO:0000313" key="8">
    <source>
        <dbReference type="EMBL" id="KAH6657975.1"/>
    </source>
</evidence>
<dbReference type="InterPro" id="IPR006620">
    <property type="entry name" value="Pro_4_hyd_alph"/>
</dbReference>
<keyword evidence="9" id="KW-1185">Reference proteome</keyword>
<dbReference type="PANTHER" id="PTHR10869">
    <property type="entry name" value="PROLYL 4-HYDROXYLASE ALPHA SUBUNIT"/>
    <property type="match status" value="1"/>
</dbReference>
<dbReference type="EMBL" id="JAGPXC010000002">
    <property type="protein sequence ID" value="KAH6657975.1"/>
    <property type="molecule type" value="Genomic_DNA"/>
</dbReference>
<comment type="cofactor">
    <cofactor evidence="1">
        <name>L-ascorbate</name>
        <dbReference type="ChEBI" id="CHEBI:38290"/>
    </cofactor>
</comment>
<keyword evidence="6" id="KW-0472">Membrane</keyword>
<comment type="caution">
    <text evidence="8">The sequence shown here is derived from an EMBL/GenBank/DDBJ whole genome shotgun (WGS) entry which is preliminary data.</text>
</comment>
<keyword evidence="5" id="KW-0408">Iron</keyword>
<accession>A0A9P8UU03</accession>
<evidence type="ECO:0000256" key="4">
    <source>
        <dbReference type="ARBA" id="ARBA00023002"/>
    </source>
</evidence>
<keyword evidence="3" id="KW-0223">Dioxygenase</keyword>
<dbReference type="OrthoDB" id="420380at2759"/>
<dbReference type="Proteomes" id="UP000758603">
    <property type="component" value="Unassembled WGS sequence"/>
</dbReference>
<dbReference type="GeneID" id="70131088"/>
<dbReference type="RefSeq" id="XP_045962209.1">
    <property type="nucleotide sequence ID" value="XM_046102196.1"/>
</dbReference>
<dbReference type="SMART" id="SM00702">
    <property type="entry name" value="P4Hc"/>
    <property type="match status" value="1"/>
</dbReference>
<name>A0A9P8UU03_9PEZI</name>
<evidence type="ECO:0000256" key="5">
    <source>
        <dbReference type="ARBA" id="ARBA00023004"/>
    </source>
</evidence>